<proteinExistence type="predicted"/>
<dbReference type="SUPFAM" id="SSF51261">
    <property type="entry name" value="Duplicated hybrid motif"/>
    <property type="match status" value="1"/>
</dbReference>
<keyword evidence="4" id="KW-1185">Reference proteome</keyword>
<dbReference type="GO" id="GO:0004222">
    <property type="term" value="F:metalloendopeptidase activity"/>
    <property type="evidence" value="ECO:0007669"/>
    <property type="project" value="TreeGrafter"/>
</dbReference>
<dbReference type="AlphaFoldDB" id="A0A5C1YBN5"/>
<dbReference type="InterPro" id="IPR011055">
    <property type="entry name" value="Dup_hybrid_motif"/>
</dbReference>
<evidence type="ECO:0000259" key="2">
    <source>
        <dbReference type="Pfam" id="PF01551"/>
    </source>
</evidence>
<name>A0A5C1YBN5_9MICO</name>
<dbReference type="InterPro" id="IPR016047">
    <property type="entry name" value="M23ase_b-sheet_dom"/>
</dbReference>
<dbReference type="PANTHER" id="PTHR21666:SF270">
    <property type="entry name" value="MUREIN HYDROLASE ACTIVATOR ENVC"/>
    <property type="match status" value="1"/>
</dbReference>
<organism evidence="3 4">
    <name type="scientific">Protaetiibacter larvae</name>
    <dbReference type="NCBI Taxonomy" id="2592654"/>
    <lineage>
        <taxon>Bacteria</taxon>
        <taxon>Bacillati</taxon>
        <taxon>Actinomycetota</taxon>
        <taxon>Actinomycetes</taxon>
        <taxon>Micrococcales</taxon>
        <taxon>Microbacteriaceae</taxon>
        <taxon>Protaetiibacter</taxon>
    </lineage>
</organism>
<feature type="domain" description="M23ase beta-sheet core" evidence="2">
    <location>
        <begin position="44"/>
        <end position="135"/>
    </location>
</feature>
<reference evidence="3 4" key="1">
    <citation type="submission" date="2019-09" db="EMBL/GenBank/DDBJ databases">
        <title>Genome sequencing of strain KACC 19322.</title>
        <authorList>
            <person name="Heo J."/>
            <person name="Kim S.-J."/>
            <person name="Kim J.-S."/>
            <person name="Hong S.-B."/>
            <person name="Kwon S.-W."/>
        </authorList>
    </citation>
    <scope>NUCLEOTIDE SEQUENCE [LARGE SCALE GENOMIC DNA]</scope>
    <source>
        <strain evidence="3 4">KACC 19322</strain>
    </source>
</reference>
<dbReference type="RefSeq" id="WP_149325966.1">
    <property type="nucleotide sequence ID" value="NZ_CP043504.1"/>
</dbReference>
<dbReference type="OrthoDB" id="5245088at2"/>
<feature type="chain" id="PRO_5038511487" evidence="1">
    <location>
        <begin position="27"/>
        <end position="155"/>
    </location>
</feature>
<dbReference type="Pfam" id="PF01551">
    <property type="entry name" value="Peptidase_M23"/>
    <property type="match status" value="1"/>
</dbReference>
<dbReference type="KEGG" id="lyk:FLP23_11390"/>
<dbReference type="Gene3D" id="2.70.70.10">
    <property type="entry name" value="Glucose Permease (Domain IIA)"/>
    <property type="match status" value="1"/>
</dbReference>
<sequence>MRRLLRLRPLAAALVAAALWSWPVAAPHPIVRGFVAPATPYAAGHRGIDVRAPEGAEVRAPAGGVVRFAGWVVDRPVLSIDHGGGVVSSYEPVATTLQAGDRVRRGDVIGTVLAGHCASPCLHLGVRVDGAYLSPLLFLGGQPRAVLLPLGPDGR</sequence>
<dbReference type="InterPro" id="IPR050570">
    <property type="entry name" value="Cell_wall_metabolism_enzyme"/>
</dbReference>
<dbReference type="Proteomes" id="UP000322159">
    <property type="component" value="Chromosome"/>
</dbReference>
<accession>A0A5C1YBN5</accession>
<keyword evidence="1" id="KW-0732">Signal</keyword>
<protein>
    <submittedName>
        <fullName evidence="3">M23 family metallopeptidase</fullName>
    </submittedName>
</protein>
<evidence type="ECO:0000313" key="4">
    <source>
        <dbReference type="Proteomes" id="UP000322159"/>
    </source>
</evidence>
<gene>
    <name evidence="3" type="ORF">FLP23_11390</name>
</gene>
<dbReference type="CDD" id="cd12797">
    <property type="entry name" value="M23_peptidase"/>
    <property type="match status" value="1"/>
</dbReference>
<evidence type="ECO:0000256" key="1">
    <source>
        <dbReference type="SAM" id="SignalP"/>
    </source>
</evidence>
<dbReference type="EMBL" id="CP043504">
    <property type="protein sequence ID" value="QEO10549.1"/>
    <property type="molecule type" value="Genomic_DNA"/>
</dbReference>
<feature type="signal peptide" evidence="1">
    <location>
        <begin position="1"/>
        <end position="26"/>
    </location>
</feature>
<evidence type="ECO:0000313" key="3">
    <source>
        <dbReference type="EMBL" id="QEO10549.1"/>
    </source>
</evidence>
<dbReference type="PANTHER" id="PTHR21666">
    <property type="entry name" value="PEPTIDASE-RELATED"/>
    <property type="match status" value="1"/>
</dbReference>